<feature type="domain" description="Peptidoglycan binding-like" evidence="5">
    <location>
        <begin position="241"/>
        <end position="296"/>
    </location>
</feature>
<gene>
    <name evidence="6" type="ORF">E6H04_06940</name>
</gene>
<evidence type="ECO:0000256" key="2">
    <source>
        <dbReference type="ARBA" id="ARBA00022801"/>
    </source>
</evidence>
<keyword evidence="2" id="KW-0378">Hydrolase</keyword>
<dbReference type="Gene3D" id="3.20.20.80">
    <property type="entry name" value="Glycosidases"/>
    <property type="match status" value="1"/>
</dbReference>
<evidence type="ECO:0000256" key="3">
    <source>
        <dbReference type="ARBA" id="ARBA00023295"/>
    </source>
</evidence>
<feature type="compositionally biased region" description="Basic and acidic residues" evidence="4">
    <location>
        <begin position="226"/>
        <end position="239"/>
    </location>
</feature>
<reference evidence="6 7" key="1">
    <citation type="journal article" date="2019" name="Nat. Microbiol.">
        <title>Mediterranean grassland soil C-N compound turnover is dependent on rainfall and depth, and is mediated by genomically divergent microorganisms.</title>
        <authorList>
            <person name="Diamond S."/>
            <person name="Andeer P.F."/>
            <person name="Li Z."/>
            <person name="Crits-Christoph A."/>
            <person name="Burstein D."/>
            <person name="Anantharaman K."/>
            <person name="Lane K.R."/>
            <person name="Thomas B.C."/>
            <person name="Pan C."/>
            <person name="Northen T.R."/>
            <person name="Banfield J.F."/>
        </authorList>
    </citation>
    <scope>NUCLEOTIDE SEQUENCE [LARGE SCALE GENOMIC DNA]</scope>
    <source>
        <strain evidence="6">NP_7</strain>
    </source>
</reference>
<dbReference type="PANTHER" id="PTHR34135:SF2">
    <property type="entry name" value="LYSOZYME"/>
    <property type="match status" value="1"/>
</dbReference>
<comment type="caution">
    <text evidence="6">The sequence shown here is derived from an EMBL/GenBank/DDBJ whole genome shotgun (WGS) entry which is preliminary data.</text>
</comment>
<dbReference type="InterPro" id="IPR017853">
    <property type="entry name" value="GH"/>
</dbReference>
<evidence type="ECO:0000259" key="5">
    <source>
        <dbReference type="Pfam" id="PF01471"/>
    </source>
</evidence>
<feature type="region of interest" description="Disordered" evidence="4">
    <location>
        <begin position="221"/>
        <end position="241"/>
    </location>
</feature>
<dbReference type="PROSITE" id="PS51904">
    <property type="entry name" value="GLYCOSYL_HYDROL_F25_2"/>
    <property type="match status" value="1"/>
</dbReference>
<dbReference type="SUPFAM" id="SSF47090">
    <property type="entry name" value="PGBD-like"/>
    <property type="match status" value="1"/>
</dbReference>
<evidence type="ECO:0000313" key="7">
    <source>
        <dbReference type="Proteomes" id="UP000320048"/>
    </source>
</evidence>
<keyword evidence="3" id="KW-0326">Glycosidase</keyword>
<evidence type="ECO:0000313" key="6">
    <source>
        <dbReference type="EMBL" id="TMI81358.1"/>
    </source>
</evidence>
<dbReference type="GO" id="GO:0016052">
    <property type="term" value="P:carbohydrate catabolic process"/>
    <property type="evidence" value="ECO:0007669"/>
    <property type="project" value="TreeGrafter"/>
</dbReference>
<dbReference type="GO" id="GO:0003796">
    <property type="term" value="F:lysozyme activity"/>
    <property type="evidence" value="ECO:0007669"/>
    <property type="project" value="InterPro"/>
</dbReference>
<dbReference type="Pfam" id="PF01471">
    <property type="entry name" value="PG_binding_1"/>
    <property type="match status" value="1"/>
</dbReference>
<sequence length="298" mass="31481">MGLLRFHGPAPPGPTVAEAGVSVAGIDVSDYQGAVDWPAVAAAGVRFAIAKATEDADFTAETFARNWAGIRAAGLVRGAYHFFRPLVDAQAQAEHFLATVASGPRDLPPTLDVEVRDGVDAPTFVRGMLQWLDAVRAATGRAAMIYASQSFLEELGGPREISNHPLWIVDYERRPPIPPRGWRTYTLWQYTSTGSVTGIAGPVDLDVFNGSSAELAAFAATGRAPTGERPRDTPLREGDAGPGVAEIQTRLKAKGFDPGPADGVFGPKTRAAVIAFQRAARLVVDGIVGPQTLAALRA</sequence>
<dbReference type="SMART" id="SM00641">
    <property type="entry name" value="Glyco_25"/>
    <property type="match status" value="1"/>
</dbReference>
<dbReference type="InterPro" id="IPR002477">
    <property type="entry name" value="Peptidoglycan-bd-like"/>
</dbReference>
<dbReference type="Pfam" id="PF01183">
    <property type="entry name" value="Glyco_hydro_25"/>
    <property type="match status" value="1"/>
</dbReference>
<evidence type="ECO:0000256" key="4">
    <source>
        <dbReference type="SAM" id="MobiDB-lite"/>
    </source>
</evidence>
<proteinExistence type="inferred from homology"/>
<name>A0A537JCT3_9BACT</name>
<dbReference type="AlphaFoldDB" id="A0A537JCT3"/>
<dbReference type="GO" id="GO:0016998">
    <property type="term" value="P:cell wall macromolecule catabolic process"/>
    <property type="evidence" value="ECO:0007669"/>
    <property type="project" value="InterPro"/>
</dbReference>
<dbReference type="EMBL" id="VBAO01000175">
    <property type="protein sequence ID" value="TMI81358.1"/>
    <property type="molecule type" value="Genomic_DNA"/>
</dbReference>
<dbReference type="InterPro" id="IPR018077">
    <property type="entry name" value="Glyco_hydro_fam25_subgr"/>
</dbReference>
<accession>A0A537JCT3</accession>
<dbReference type="InterPro" id="IPR036365">
    <property type="entry name" value="PGBD-like_sf"/>
</dbReference>
<comment type="similarity">
    <text evidence="1">Belongs to the glycosyl hydrolase 25 family.</text>
</comment>
<dbReference type="Gene3D" id="1.10.101.10">
    <property type="entry name" value="PGBD-like superfamily/PGBD"/>
    <property type="match status" value="1"/>
</dbReference>
<protein>
    <recommendedName>
        <fullName evidence="5">Peptidoglycan binding-like domain-containing protein</fullName>
    </recommendedName>
</protein>
<dbReference type="InterPro" id="IPR002053">
    <property type="entry name" value="Glyco_hydro_25"/>
</dbReference>
<dbReference type="SUPFAM" id="SSF51445">
    <property type="entry name" value="(Trans)glycosidases"/>
    <property type="match status" value="1"/>
</dbReference>
<dbReference type="PANTHER" id="PTHR34135">
    <property type="entry name" value="LYSOZYME"/>
    <property type="match status" value="1"/>
</dbReference>
<dbReference type="Proteomes" id="UP000320048">
    <property type="component" value="Unassembled WGS sequence"/>
</dbReference>
<evidence type="ECO:0000256" key="1">
    <source>
        <dbReference type="ARBA" id="ARBA00010646"/>
    </source>
</evidence>
<dbReference type="InterPro" id="IPR036366">
    <property type="entry name" value="PGBDSf"/>
</dbReference>
<dbReference type="GO" id="GO:0009253">
    <property type="term" value="P:peptidoglycan catabolic process"/>
    <property type="evidence" value="ECO:0007669"/>
    <property type="project" value="InterPro"/>
</dbReference>
<organism evidence="6 7">
    <name type="scientific">Candidatus Segetimicrobium genomatis</name>
    <dbReference type="NCBI Taxonomy" id="2569760"/>
    <lineage>
        <taxon>Bacteria</taxon>
        <taxon>Bacillati</taxon>
        <taxon>Candidatus Sysuimicrobiota</taxon>
        <taxon>Candidatus Sysuimicrobiia</taxon>
        <taxon>Candidatus Sysuimicrobiales</taxon>
        <taxon>Candidatus Segetimicrobiaceae</taxon>
        <taxon>Candidatus Segetimicrobium</taxon>
    </lineage>
</organism>